<proteinExistence type="predicted"/>
<protein>
    <submittedName>
        <fullName evidence="1">Uncharacterized protein</fullName>
    </submittedName>
</protein>
<dbReference type="Proteomes" id="UP000070133">
    <property type="component" value="Unassembled WGS sequence"/>
</dbReference>
<gene>
    <name evidence="1" type="ORF">AC578_2236</name>
</gene>
<reference evidence="1 2" key="1">
    <citation type="submission" date="2015-07" db="EMBL/GenBank/DDBJ databases">
        <title>Comparative genomics of the Sigatoka disease complex on banana suggests a link between parallel evolutionary changes in Pseudocercospora fijiensis and Pseudocercospora eumusae and increased virulence on the banana host.</title>
        <authorList>
            <person name="Chang T.-C."/>
            <person name="Salvucci A."/>
            <person name="Crous P.W."/>
            <person name="Stergiopoulos I."/>
        </authorList>
    </citation>
    <scope>NUCLEOTIDE SEQUENCE [LARGE SCALE GENOMIC DNA]</scope>
    <source>
        <strain evidence="1 2">CBS 114824</strain>
    </source>
</reference>
<accession>A0A139GWW2</accession>
<dbReference type="OrthoDB" id="3650038at2759"/>
<evidence type="ECO:0000313" key="2">
    <source>
        <dbReference type="Proteomes" id="UP000070133"/>
    </source>
</evidence>
<dbReference type="AlphaFoldDB" id="A0A139GWW2"/>
<dbReference type="EMBL" id="LFZN01000272">
    <property type="protein sequence ID" value="KXS94628.1"/>
    <property type="molecule type" value="Genomic_DNA"/>
</dbReference>
<organism evidence="1 2">
    <name type="scientific">Pseudocercospora eumusae</name>
    <dbReference type="NCBI Taxonomy" id="321146"/>
    <lineage>
        <taxon>Eukaryota</taxon>
        <taxon>Fungi</taxon>
        <taxon>Dikarya</taxon>
        <taxon>Ascomycota</taxon>
        <taxon>Pezizomycotina</taxon>
        <taxon>Dothideomycetes</taxon>
        <taxon>Dothideomycetidae</taxon>
        <taxon>Mycosphaerellales</taxon>
        <taxon>Mycosphaerellaceae</taxon>
        <taxon>Pseudocercospora</taxon>
    </lineage>
</organism>
<name>A0A139GWW2_9PEZI</name>
<comment type="caution">
    <text evidence="1">The sequence shown here is derived from an EMBL/GenBank/DDBJ whole genome shotgun (WGS) entry which is preliminary data.</text>
</comment>
<evidence type="ECO:0000313" key="1">
    <source>
        <dbReference type="EMBL" id="KXS94628.1"/>
    </source>
</evidence>
<dbReference type="EMBL" id="LFZN01000272">
    <property type="protein sequence ID" value="KXS94629.1"/>
    <property type="molecule type" value="Genomic_DNA"/>
</dbReference>
<keyword evidence="2" id="KW-1185">Reference proteome</keyword>
<sequence length="231" mass="24993">MRQYLESGSIKEACCHHHSSSISSRPSALTSSMPEFFQVLRLATLALAFAHAAIAVPVKDSSIGYSILGARQGDTATCPLQGDTELVGDGDPHQTFYHEQVSDKLGCGDGECAITSEESWSISVGFSSEISPAEWISGGFSVEKTYSKTEGYSCYGVAGDEVCLWQMVQHTDYTVQNIKVNPCTLAESEPEGDPFILSSPNSEQGNYYCVRNACREKGEGYWEDLSEPGTA</sequence>